<evidence type="ECO:0000313" key="16">
    <source>
        <dbReference type="Proteomes" id="UP000317155"/>
    </source>
</evidence>
<dbReference type="GO" id="GO:0000107">
    <property type="term" value="F:imidazoleglycerol-phosphate synthase activity"/>
    <property type="evidence" value="ECO:0007669"/>
    <property type="project" value="UniProtKB-UniRule"/>
</dbReference>
<dbReference type="EMBL" id="VJVV01000002">
    <property type="protein sequence ID" value="TRO83220.1"/>
    <property type="molecule type" value="Genomic_DNA"/>
</dbReference>
<comment type="pathway">
    <text evidence="2 12">Amino-acid biosynthesis; L-histidine biosynthesis; L-histidine from 5-phospho-alpha-D-ribose 1-diphosphate: step 5/9.</text>
</comment>
<dbReference type="CDD" id="cd01748">
    <property type="entry name" value="GATase1_IGP_Synthase"/>
    <property type="match status" value="1"/>
</dbReference>
<comment type="function">
    <text evidence="12">IGPS catalyzes the conversion of PRFAR and glutamine to IGP, AICAR and glutamate. The HisH subunit catalyzes the hydrolysis of glutamine to glutamate and ammonia as part of the synthesis of IGP and AICAR. The resulting ammonia molecule is channeled to the active site of HisF.</text>
</comment>
<dbReference type="UniPathway" id="UPA00031">
    <property type="reaction ID" value="UER00010"/>
</dbReference>
<accession>A0A550JJ24</accession>
<evidence type="ECO:0000256" key="1">
    <source>
        <dbReference type="ARBA" id="ARBA00004496"/>
    </source>
</evidence>
<dbReference type="RefSeq" id="WP_092055903.1">
    <property type="nucleotide sequence ID" value="NZ_FOJJ01000012.1"/>
</dbReference>
<evidence type="ECO:0000256" key="6">
    <source>
        <dbReference type="ARBA" id="ARBA00022801"/>
    </source>
</evidence>
<comment type="catalytic activity">
    <reaction evidence="10 12">
        <text>5-[(5-phospho-1-deoxy-D-ribulos-1-ylimino)methylamino]-1-(5-phospho-beta-D-ribosyl)imidazole-4-carboxamide + L-glutamine = D-erythro-1-(imidazol-4-yl)glycerol 3-phosphate + 5-amino-1-(5-phospho-beta-D-ribosyl)imidazole-4-carboxamide + L-glutamate + H(+)</text>
        <dbReference type="Rhea" id="RHEA:24793"/>
        <dbReference type="ChEBI" id="CHEBI:15378"/>
        <dbReference type="ChEBI" id="CHEBI:29985"/>
        <dbReference type="ChEBI" id="CHEBI:58278"/>
        <dbReference type="ChEBI" id="CHEBI:58359"/>
        <dbReference type="ChEBI" id="CHEBI:58475"/>
        <dbReference type="ChEBI" id="CHEBI:58525"/>
        <dbReference type="EC" id="4.3.2.10"/>
    </reaction>
</comment>
<evidence type="ECO:0000256" key="3">
    <source>
        <dbReference type="ARBA" id="ARBA00011152"/>
    </source>
</evidence>
<dbReference type="PIRSF" id="PIRSF000495">
    <property type="entry name" value="Amidotransf_hisH"/>
    <property type="match status" value="1"/>
</dbReference>
<evidence type="ECO:0000256" key="4">
    <source>
        <dbReference type="ARBA" id="ARBA00022490"/>
    </source>
</evidence>
<dbReference type="GO" id="GO:0005737">
    <property type="term" value="C:cytoplasm"/>
    <property type="evidence" value="ECO:0007669"/>
    <property type="project" value="UniProtKB-SubCell"/>
</dbReference>
<evidence type="ECO:0000256" key="8">
    <source>
        <dbReference type="ARBA" id="ARBA00023102"/>
    </source>
</evidence>
<dbReference type="NCBIfam" id="TIGR01855">
    <property type="entry name" value="IMP_synth_hisH"/>
    <property type="match status" value="1"/>
</dbReference>
<dbReference type="PANTHER" id="PTHR42701">
    <property type="entry name" value="IMIDAZOLE GLYCEROL PHOSPHATE SYNTHASE SUBUNIT HISH"/>
    <property type="match status" value="1"/>
</dbReference>
<dbReference type="EC" id="3.5.1.2" evidence="12"/>
<reference evidence="15 16" key="1">
    <citation type="submission" date="2019-07" db="EMBL/GenBank/DDBJ databases">
        <title>Insights of Desulfuromonas acetexigens electromicrobiology.</title>
        <authorList>
            <person name="Katuri K."/>
            <person name="Sapireddy V."/>
            <person name="Shaw D.R."/>
            <person name="Saikaly P."/>
        </authorList>
    </citation>
    <scope>NUCLEOTIDE SEQUENCE [LARGE SCALE GENOMIC DNA]</scope>
    <source>
        <strain evidence="15 16">2873</strain>
    </source>
</reference>
<evidence type="ECO:0000256" key="10">
    <source>
        <dbReference type="ARBA" id="ARBA00047838"/>
    </source>
</evidence>
<dbReference type="PROSITE" id="PS51273">
    <property type="entry name" value="GATASE_TYPE_1"/>
    <property type="match status" value="1"/>
</dbReference>
<dbReference type="GO" id="GO:0000105">
    <property type="term" value="P:L-histidine biosynthetic process"/>
    <property type="evidence" value="ECO:0007669"/>
    <property type="project" value="UniProtKB-UniRule"/>
</dbReference>
<keyword evidence="8 12" id="KW-0368">Histidine biosynthesis</keyword>
<dbReference type="InterPro" id="IPR017926">
    <property type="entry name" value="GATASE"/>
</dbReference>
<evidence type="ECO:0000256" key="5">
    <source>
        <dbReference type="ARBA" id="ARBA00022605"/>
    </source>
</evidence>
<keyword evidence="16" id="KW-1185">Reference proteome</keyword>
<protein>
    <recommendedName>
        <fullName evidence="12">Imidazole glycerol phosphate synthase subunit HisH</fullName>
        <ecNumber evidence="12">4.3.2.10</ecNumber>
    </recommendedName>
    <alternativeName>
        <fullName evidence="12">IGP synthase glutaminase subunit</fullName>
        <ecNumber evidence="12">3.5.1.2</ecNumber>
    </alternativeName>
    <alternativeName>
        <fullName evidence="12">IGP synthase subunit HisH</fullName>
    </alternativeName>
    <alternativeName>
        <fullName evidence="12">ImGP synthase subunit HisH</fullName>
        <shortName evidence="12">IGPS subunit HisH</shortName>
    </alternativeName>
</protein>
<evidence type="ECO:0000256" key="13">
    <source>
        <dbReference type="PIRSR" id="PIRSR000495-1"/>
    </source>
</evidence>
<dbReference type="FunFam" id="3.40.50.880:FF:000009">
    <property type="entry name" value="Imidazole glycerol phosphate synthase subunit HisH"/>
    <property type="match status" value="1"/>
</dbReference>
<keyword evidence="9 12" id="KW-0456">Lyase</keyword>
<dbReference type="Gene3D" id="3.40.50.880">
    <property type="match status" value="1"/>
</dbReference>
<feature type="active site" evidence="12 13">
    <location>
        <position position="188"/>
    </location>
</feature>
<sequence length="206" mass="22880">MITIIDYGMGNLRSVQKGFERVGFAAKVTADPADLRDAEKLVLPGVGAFKDCMDNLREGGFIEPIRRHVESGRPFLGICLGLQLLFSESEEFGRHQGLGIIPGKVVRFPGDLRVAGEELKVPHMGWNQIRLRQDAPLFRGVADGSAVYFVHSYYVIPDDPTVVAAVTDYGIEFCSAIRRENVMATQFHPEKSQQVGLRILKNFGEM</sequence>
<dbReference type="SUPFAM" id="SSF52317">
    <property type="entry name" value="Class I glutamine amidotransferase-like"/>
    <property type="match status" value="1"/>
</dbReference>
<dbReference type="Pfam" id="PF00117">
    <property type="entry name" value="GATase"/>
    <property type="match status" value="1"/>
</dbReference>
<comment type="subcellular location">
    <subcellularLocation>
        <location evidence="1 12">Cytoplasm</location>
    </subcellularLocation>
</comment>
<comment type="caution">
    <text evidence="15">The sequence shown here is derived from an EMBL/GenBank/DDBJ whole genome shotgun (WGS) entry which is preliminary data.</text>
</comment>
<feature type="domain" description="Glutamine amidotransferase" evidence="14">
    <location>
        <begin position="4"/>
        <end position="203"/>
    </location>
</feature>
<comment type="subunit">
    <text evidence="3 12">Heterodimer of HisH and HisF.</text>
</comment>
<keyword evidence="7 12" id="KW-0315">Glutamine amidotransferase</keyword>
<evidence type="ECO:0000256" key="11">
    <source>
        <dbReference type="ARBA" id="ARBA00049534"/>
    </source>
</evidence>
<evidence type="ECO:0000256" key="2">
    <source>
        <dbReference type="ARBA" id="ARBA00005091"/>
    </source>
</evidence>
<gene>
    <name evidence="12 15" type="primary">hisH</name>
    <name evidence="15" type="ORF">FL622_03830</name>
</gene>
<dbReference type="Proteomes" id="UP000317155">
    <property type="component" value="Unassembled WGS sequence"/>
</dbReference>
<comment type="catalytic activity">
    <reaction evidence="11 12">
        <text>L-glutamine + H2O = L-glutamate + NH4(+)</text>
        <dbReference type="Rhea" id="RHEA:15889"/>
        <dbReference type="ChEBI" id="CHEBI:15377"/>
        <dbReference type="ChEBI" id="CHEBI:28938"/>
        <dbReference type="ChEBI" id="CHEBI:29985"/>
        <dbReference type="ChEBI" id="CHEBI:58359"/>
        <dbReference type="EC" id="3.5.1.2"/>
    </reaction>
</comment>
<evidence type="ECO:0000256" key="12">
    <source>
        <dbReference type="HAMAP-Rule" id="MF_00278"/>
    </source>
</evidence>
<keyword evidence="5 12" id="KW-0028">Amino-acid biosynthesis</keyword>
<keyword evidence="4 12" id="KW-0963">Cytoplasm</keyword>
<dbReference type="PANTHER" id="PTHR42701:SF1">
    <property type="entry name" value="IMIDAZOLE GLYCEROL PHOSPHATE SYNTHASE SUBUNIT HISH"/>
    <property type="match status" value="1"/>
</dbReference>
<evidence type="ECO:0000256" key="7">
    <source>
        <dbReference type="ARBA" id="ARBA00022962"/>
    </source>
</evidence>
<proteinExistence type="inferred from homology"/>
<dbReference type="AlphaFoldDB" id="A0A550JJ24"/>
<dbReference type="EC" id="4.3.2.10" evidence="12"/>
<dbReference type="HAMAP" id="MF_00278">
    <property type="entry name" value="HisH"/>
    <property type="match status" value="1"/>
</dbReference>
<organism evidence="15 16">
    <name type="scientific">Trichloromonas acetexigens</name>
    <dbReference type="NCBI Taxonomy" id="38815"/>
    <lineage>
        <taxon>Bacteria</taxon>
        <taxon>Pseudomonadati</taxon>
        <taxon>Thermodesulfobacteriota</taxon>
        <taxon>Desulfuromonadia</taxon>
        <taxon>Desulfuromonadales</taxon>
        <taxon>Trichloromonadaceae</taxon>
        <taxon>Trichloromonas</taxon>
    </lineage>
</organism>
<evidence type="ECO:0000256" key="9">
    <source>
        <dbReference type="ARBA" id="ARBA00023239"/>
    </source>
</evidence>
<dbReference type="GO" id="GO:0016829">
    <property type="term" value="F:lyase activity"/>
    <property type="evidence" value="ECO:0007669"/>
    <property type="project" value="UniProtKB-KW"/>
</dbReference>
<dbReference type="InterPro" id="IPR029062">
    <property type="entry name" value="Class_I_gatase-like"/>
</dbReference>
<evidence type="ECO:0000259" key="14">
    <source>
        <dbReference type="Pfam" id="PF00117"/>
    </source>
</evidence>
<name>A0A550JJ24_9BACT</name>
<dbReference type="OrthoDB" id="9807749at2"/>
<dbReference type="GO" id="GO:0004359">
    <property type="term" value="F:glutaminase activity"/>
    <property type="evidence" value="ECO:0007669"/>
    <property type="project" value="UniProtKB-EC"/>
</dbReference>
<feature type="active site" evidence="12 13">
    <location>
        <position position="190"/>
    </location>
</feature>
<evidence type="ECO:0000313" key="15">
    <source>
        <dbReference type="EMBL" id="TRO83220.1"/>
    </source>
</evidence>
<dbReference type="InterPro" id="IPR010139">
    <property type="entry name" value="Imidazole-glycPsynth_HisH"/>
</dbReference>
<keyword evidence="6 12" id="KW-0378">Hydrolase</keyword>
<feature type="active site" description="Nucleophile" evidence="12 13">
    <location>
        <position position="79"/>
    </location>
</feature>